<sequence length="303" mass="34408">MGMTFNQLALVRAVSENNLSKAKAAALACCAEDTTQKNKEMVSRYAHILKSGSMNMIELPTNIKNFSTMEELSLTYNENRYYLAEDEKKLFELIRDMHSVSLQLMEKQIPYLNATLLYGESGVGKTTFSKYIAYKLDLPYLYVNLSQMLDSYLGGTAKNLTNLFRYINQQQCVVMLDEIDSLAVGRKYSEGSAGAEVSRSTTCLLQLLDAVTNDHIIIAATNLLDSIDSAVKRRFTQTHEIKRLSCEDNYNFIKQYLDDTGFAFDKESARKYASRDLSQAQIMTHMTRQIAYMLINKNDKVVL</sequence>
<evidence type="ECO:0000313" key="6">
    <source>
        <dbReference type="Proteomes" id="UP000429958"/>
    </source>
</evidence>
<evidence type="ECO:0000259" key="4">
    <source>
        <dbReference type="SMART" id="SM00382"/>
    </source>
</evidence>
<evidence type="ECO:0000313" key="5">
    <source>
        <dbReference type="EMBL" id="MSS38340.1"/>
    </source>
</evidence>
<dbReference type="GO" id="GO:0016887">
    <property type="term" value="F:ATP hydrolysis activity"/>
    <property type="evidence" value="ECO:0007669"/>
    <property type="project" value="InterPro"/>
</dbReference>
<dbReference type="InterPro" id="IPR027417">
    <property type="entry name" value="P-loop_NTPase"/>
</dbReference>
<proteinExistence type="inferred from homology"/>
<dbReference type="SMART" id="SM00382">
    <property type="entry name" value="AAA"/>
    <property type="match status" value="1"/>
</dbReference>
<dbReference type="SUPFAM" id="SSF52540">
    <property type="entry name" value="P-loop containing nucleoside triphosphate hydrolases"/>
    <property type="match status" value="1"/>
</dbReference>
<keyword evidence="2" id="KW-0547">Nucleotide-binding</keyword>
<comment type="caution">
    <text evidence="5">The sequence shown here is derived from an EMBL/GenBank/DDBJ whole genome shotgun (WGS) entry which is preliminary data.</text>
</comment>
<evidence type="ECO:0000256" key="2">
    <source>
        <dbReference type="ARBA" id="ARBA00022741"/>
    </source>
</evidence>
<feature type="domain" description="AAA+ ATPase" evidence="4">
    <location>
        <begin position="111"/>
        <end position="245"/>
    </location>
</feature>
<dbReference type="CDD" id="cd19481">
    <property type="entry name" value="RecA-like_protease"/>
    <property type="match status" value="1"/>
</dbReference>
<dbReference type="Gene3D" id="3.40.50.300">
    <property type="entry name" value="P-loop containing nucleotide triphosphate hydrolases"/>
    <property type="match status" value="1"/>
</dbReference>
<keyword evidence="3" id="KW-0067">ATP-binding</keyword>
<evidence type="ECO:0000256" key="3">
    <source>
        <dbReference type="ARBA" id="ARBA00022840"/>
    </source>
</evidence>
<dbReference type="InterPro" id="IPR003959">
    <property type="entry name" value="ATPase_AAA_core"/>
</dbReference>
<dbReference type="AlphaFoldDB" id="A0A7X2NNW3"/>
<protein>
    <submittedName>
        <fullName evidence="5">AAA family ATPase</fullName>
    </submittedName>
</protein>
<reference evidence="5 6" key="1">
    <citation type="submission" date="2019-08" db="EMBL/GenBank/DDBJ databases">
        <title>In-depth cultivation of the pig gut microbiome towards novel bacterial diversity and tailored functional studies.</title>
        <authorList>
            <person name="Wylensek D."/>
            <person name="Hitch T.C.A."/>
            <person name="Clavel T."/>
        </authorList>
    </citation>
    <scope>NUCLEOTIDE SEQUENCE [LARGE SCALE GENOMIC DNA]</scope>
    <source>
        <strain evidence="5 6">WCA-389-WT-23D1</strain>
    </source>
</reference>
<name>A0A7X2NNW3_9CLOT</name>
<gene>
    <name evidence="5" type="ORF">FYJ39_17825</name>
</gene>
<dbReference type="PANTHER" id="PTHR23073">
    <property type="entry name" value="26S PROTEASOME REGULATORY SUBUNIT"/>
    <property type="match status" value="1"/>
</dbReference>
<comment type="similarity">
    <text evidence="1">Belongs to the AAA ATPase family.</text>
</comment>
<dbReference type="GO" id="GO:0005524">
    <property type="term" value="F:ATP binding"/>
    <property type="evidence" value="ECO:0007669"/>
    <property type="project" value="UniProtKB-KW"/>
</dbReference>
<organism evidence="5 6">
    <name type="scientific">Clostridium porci</name>
    <dbReference type="NCBI Taxonomy" id="2605778"/>
    <lineage>
        <taxon>Bacteria</taxon>
        <taxon>Bacillati</taxon>
        <taxon>Bacillota</taxon>
        <taxon>Clostridia</taxon>
        <taxon>Eubacteriales</taxon>
        <taxon>Clostridiaceae</taxon>
        <taxon>Clostridium</taxon>
    </lineage>
</organism>
<dbReference type="Proteomes" id="UP000429958">
    <property type="component" value="Unassembled WGS sequence"/>
</dbReference>
<evidence type="ECO:0000256" key="1">
    <source>
        <dbReference type="ARBA" id="ARBA00006914"/>
    </source>
</evidence>
<dbReference type="EMBL" id="VUMD01000022">
    <property type="protein sequence ID" value="MSS38340.1"/>
    <property type="molecule type" value="Genomic_DNA"/>
</dbReference>
<dbReference type="RefSeq" id="WP_154473768.1">
    <property type="nucleotide sequence ID" value="NZ_VUMD01000022.1"/>
</dbReference>
<dbReference type="Pfam" id="PF00004">
    <property type="entry name" value="AAA"/>
    <property type="match status" value="1"/>
</dbReference>
<accession>A0A7X2NNW3</accession>
<dbReference type="InterPro" id="IPR050221">
    <property type="entry name" value="26S_Proteasome_ATPase"/>
</dbReference>
<dbReference type="InterPro" id="IPR003593">
    <property type="entry name" value="AAA+_ATPase"/>
</dbReference>
<keyword evidence="6" id="KW-1185">Reference proteome</keyword>